<evidence type="ECO:0000256" key="2">
    <source>
        <dbReference type="ARBA" id="ARBA00023002"/>
    </source>
</evidence>
<keyword evidence="2 4" id="KW-0560">Oxidoreductase</keyword>
<dbReference type="CDD" id="cd05233">
    <property type="entry name" value="SDR_c"/>
    <property type="match status" value="1"/>
</dbReference>
<organism evidence="4 5">
    <name type="scientific">Paraburkholderia caffeinitolerans</name>
    <dbReference type="NCBI Taxonomy" id="1723730"/>
    <lineage>
        <taxon>Bacteria</taxon>
        <taxon>Pseudomonadati</taxon>
        <taxon>Pseudomonadota</taxon>
        <taxon>Betaproteobacteria</taxon>
        <taxon>Burkholderiales</taxon>
        <taxon>Burkholderiaceae</taxon>
        <taxon>Paraburkholderia</taxon>
    </lineage>
</organism>
<keyword evidence="5" id="KW-1185">Reference proteome</keyword>
<dbReference type="InterPro" id="IPR002347">
    <property type="entry name" value="SDR_fam"/>
</dbReference>
<protein>
    <submittedName>
        <fullName evidence="4">4-formylbenzenesulfonate dehydrogenase TsaC1/TsaC2</fullName>
        <ecNumber evidence="4">1.2.1.62</ecNumber>
    </submittedName>
</protein>
<sequence length="278" mass="29406">MFEFTGKTVLITGGGAGIGRACAQAFGASGARVVVAEIDAARAQNVRQALEAAGVESVVEVVDVTRADQVAALARTIDARFGGLDVLINNVGDFLQIAKPFDDYTDDDIARLYDVNLRQVFIVTRAMLPLLRRRGAGGSIISVSSIEGFRAIPNCAVYASFKAAISGLTKSLALELGPAGIRVNQIAPETTETPQVPTSLMVAAEHRDHIKRWIPLGRFGEPDDIAGAAMYLASPFAAWVSGTTLHVDGGALAAAGWYRDPKGFWTNIPVVTGNGFNF</sequence>
<dbReference type="InterPro" id="IPR057326">
    <property type="entry name" value="KR_dom"/>
</dbReference>
<dbReference type="NCBIfam" id="NF005559">
    <property type="entry name" value="PRK07231.1"/>
    <property type="match status" value="1"/>
</dbReference>
<reference evidence="4 5" key="1">
    <citation type="submission" date="2020-04" db="EMBL/GenBank/DDBJ databases">
        <authorList>
            <person name="De Canck E."/>
        </authorList>
    </citation>
    <scope>NUCLEOTIDE SEQUENCE [LARGE SCALE GENOMIC DNA]</scope>
    <source>
        <strain evidence="4 5">LMG 28688</strain>
    </source>
</reference>
<dbReference type="Pfam" id="PF13561">
    <property type="entry name" value="adh_short_C2"/>
    <property type="match status" value="1"/>
</dbReference>
<comment type="similarity">
    <text evidence="1">Belongs to the short-chain dehydrogenases/reductases (SDR) family.</text>
</comment>
<name>A0A6J5G6L5_9BURK</name>
<dbReference type="PRINTS" id="PR00080">
    <property type="entry name" value="SDRFAMILY"/>
</dbReference>
<evidence type="ECO:0000256" key="1">
    <source>
        <dbReference type="ARBA" id="ARBA00006484"/>
    </source>
</evidence>
<evidence type="ECO:0000313" key="4">
    <source>
        <dbReference type="EMBL" id="CAB3792674.1"/>
    </source>
</evidence>
<dbReference type="PRINTS" id="PR00081">
    <property type="entry name" value="GDHRDH"/>
</dbReference>
<dbReference type="Proteomes" id="UP000494119">
    <property type="component" value="Unassembled WGS sequence"/>
</dbReference>
<feature type="domain" description="Ketoreductase" evidence="3">
    <location>
        <begin position="7"/>
        <end position="189"/>
    </location>
</feature>
<evidence type="ECO:0000313" key="5">
    <source>
        <dbReference type="Proteomes" id="UP000494119"/>
    </source>
</evidence>
<dbReference type="FunFam" id="3.40.50.720:FF:000084">
    <property type="entry name" value="Short-chain dehydrogenase reductase"/>
    <property type="match status" value="1"/>
</dbReference>
<dbReference type="Gene3D" id="3.40.50.720">
    <property type="entry name" value="NAD(P)-binding Rossmann-like Domain"/>
    <property type="match status" value="1"/>
</dbReference>
<dbReference type="PANTHER" id="PTHR43639">
    <property type="entry name" value="OXIDOREDUCTASE, SHORT-CHAIN DEHYDROGENASE/REDUCTASE FAMILY (AFU_ORTHOLOGUE AFUA_5G02870)"/>
    <property type="match status" value="1"/>
</dbReference>
<dbReference type="SUPFAM" id="SSF51735">
    <property type="entry name" value="NAD(P)-binding Rossmann-fold domains"/>
    <property type="match status" value="1"/>
</dbReference>
<dbReference type="InterPro" id="IPR036291">
    <property type="entry name" value="NAD(P)-bd_dom_sf"/>
</dbReference>
<evidence type="ECO:0000259" key="3">
    <source>
        <dbReference type="SMART" id="SM00822"/>
    </source>
</evidence>
<dbReference type="EC" id="1.2.1.62" evidence="4"/>
<dbReference type="EMBL" id="CADIKL010000016">
    <property type="protein sequence ID" value="CAB3792674.1"/>
    <property type="molecule type" value="Genomic_DNA"/>
</dbReference>
<proteinExistence type="inferred from homology"/>
<dbReference type="AlphaFoldDB" id="A0A6J5G6L5"/>
<dbReference type="GO" id="GO:0018482">
    <property type="term" value="F:4-formylbenzenesulfonate dehydrogenase activity"/>
    <property type="evidence" value="ECO:0007669"/>
    <property type="project" value="UniProtKB-EC"/>
</dbReference>
<dbReference type="PANTHER" id="PTHR43639:SF1">
    <property type="entry name" value="SHORT-CHAIN DEHYDROGENASE_REDUCTASE FAMILY PROTEIN"/>
    <property type="match status" value="1"/>
</dbReference>
<gene>
    <name evidence="4" type="primary">tsaC1_2</name>
    <name evidence="4" type="ORF">LMG28688_03589</name>
</gene>
<dbReference type="SMART" id="SM00822">
    <property type="entry name" value="PKS_KR"/>
    <property type="match status" value="1"/>
</dbReference>
<dbReference type="RefSeq" id="WP_175196062.1">
    <property type="nucleotide sequence ID" value="NZ_CADIKL010000016.1"/>
</dbReference>
<accession>A0A6J5G6L5</accession>